<dbReference type="RefSeq" id="WP_145871918.1">
    <property type="nucleotide sequence ID" value="NZ_BNCE01000001.1"/>
</dbReference>
<evidence type="ECO:0000313" key="2">
    <source>
        <dbReference type="Proteomes" id="UP000316603"/>
    </source>
</evidence>
<sequence length="168" mass="17799">MGYWGYFVVGRAERPLTGLDALAGAAGGMILRTSAPGGWQVWEYPGGGDGVGSMNDLARETGAPALFGYVMNSDCVAVEAASPESGAWATCLARAAMAGYLEGQREGLTVDDYFLEPADAAERAVFWAEEAGHTVSGEDLLDVLTADPDHMAENLFFRFLDRLGVVPE</sequence>
<reference evidence="1 2" key="1">
    <citation type="submission" date="2019-06" db="EMBL/GenBank/DDBJ databases">
        <title>Sequencing the genomes of 1000 actinobacteria strains.</title>
        <authorList>
            <person name="Klenk H.-P."/>
        </authorList>
    </citation>
    <scope>NUCLEOTIDE SEQUENCE [LARGE SCALE GENOMIC DNA]</scope>
    <source>
        <strain evidence="1 2">DSM 41695</strain>
    </source>
</reference>
<dbReference type="Proteomes" id="UP000316603">
    <property type="component" value="Unassembled WGS sequence"/>
</dbReference>
<gene>
    <name evidence="1" type="ORF">FHX78_112597</name>
</gene>
<organism evidence="1 2">
    <name type="scientific">Streptomyces capillispiralis</name>
    <dbReference type="NCBI Taxonomy" id="68182"/>
    <lineage>
        <taxon>Bacteria</taxon>
        <taxon>Bacillati</taxon>
        <taxon>Actinomycetota</taxon>
        <taxon>Actinomycetes</taxon>
        <taxon>Kitasatosporales</taxon>
        <taxon>Streptomycetaceae</taxon>
        <taxon>Streptomyces</taxon>
    </lineage>
</organism>
<dbReference type="OrthoDB" id="4290050at2"/>
<protein>
    <submittedName>
        <fullName evidence="1">Uncharacterized protein</fullName>
    </submittedName>
</protein>
<keyword evidence="2" id="KW-1185">Reference proteome</keyword>
<comment type="caution">
    <text evidence="1">The sequence shown here is derived from an EMBL/GenBank/DDBJ whole genome shotgun (WGS) entry which is preliminary data.</text>
</comment>
<accession>A0A561TEW6</accession>
<dbReference type="AlphaFoldDB" id="A0A561TEW6"/>
<name>A0A561TEW6_9ACTN</name>
<evidence type="ECO:0000313" key="1">
    <source>
        <dbReference type="EMBL" id="TWF85645.1"/>
    </source>
</evidence>
<proteinExistence type="predicted"/>
<dbReference type="EMBL" id="VIWV01000001">
    <property type="protein sequence ID" value="TWF85645.1"/>
    <property type="molecule type" value="Genomic_DNA"/>
</dbReference>